<sequence length="326" mass="33654">MTPLLLGHNIASSSFGRSSFVVVVRAGLLLRHSAGRPRLPPPMTTRLPPLPASSRPSSSSSSSSSSTSAVRPSRPSSFSSAGTMMTSFAWCSAVSIATAAVTTTTTTTTTSCDDGGGGGGGGGGNENNNVDALLSRVRAMMSSLERLPPVPKDIDEATLLLASFVRSGIPESLSYGFLAGYVSGYALRKVGRISAALLGASFLVMQALSNCGYVEVNHDRVRETVEGLLDRNGDGKVDVGDLRSCVEQARRMAGFGIVDDRDRDDDGKGRGEEEEEKRKKKDGGKEVEEEGKGGGGGGGRISANNGGAYASAGGFTLGFYGGLRSG</sequence>
<dbReference type="AlphaFoldDB" id="A0ABD3Q078"/>
<dbReference type="PROSITE" id="PS00018">
    <property type="entry name" value="EF_HAND_1"/>
    <property type="match status" value="1"/>
</dbReference>
<evidence type="ECO:0008006" key="9">
    <source>
        <dbReference type="Google" id="ProtNLM"/>
    </source>
</evidence>
<evidence type="ECO:0000256" key="3">
    <source>
        <dbReference type="ARBA" id="ARBA00022692"/>
    </source>
</evidence>
<evidence type="ECO:0000256" key="6">
    <source>
        <dbReference type="SAM" id="MobiDB-lite"/>
    </source>
</evidence>
<feature type="compositionally biased region" description="Basic and acidic residues" evidence="6">
    <location>
        <begin position="258"/>
        <end position="271"/>
    </location>
</feature>
<name>A0ABD3Q078_9STRA</name>
<proteinExistence type="inferred from homology"/>
<comment type="similarity">
    <text evidence="2">Belongs to the FUN14 family.</text>
</comment>
<keyword evidence="8" id="KW-1185">Reference proteome</keyword>
<evidence type="ECO:0000256" key="5">
    <source>
        <dbReference type="ARBA" id="ARBA00023136"/>
    </source>
</evidence>
<evidence type="ECO:0000256" key="2">
    <source>
        <dbReference type="ARBA" id="ARBA00009160"/>
    </source>
</evidence>
<accession>A0ABD3Q078</accession>
<dbReference type="EMBL" id="JALLAZ020000508">
    <property type="protein sequence ID" value="KAL3793580.1"/>
    <property type="molecule type" value="Genomic_DNA"/>
</dbReference>
<dbReference type="PANTHER" id="PTHR21346:SF0">
    <property type="entry name" value="RE45833P"/>
    <property type="match status" value="1"/>
</dbReference>
<feature type="region of interest" description="Disordered" evidence="6">
    <location>
        <begin position="257"/>
        <end position="307"/>
    </location>
</feature>
<dbReference type="Pfam" id="PF04930">
    <property type="entry name" value="FUN14"/>
    <property type="match status" value="1"/>
</dbReference>
<dbReference type="InterPro" id="IPR007014">
    <property type="entry name" value="FUN14"/>
</dbReference>
<feature type="compositionally biased region" description="Gly residues" evidence="6">
    <location>
        <begin position="114"/>
        <end position="125"/>
    </location>
</feature>
<feature type="compositionally biased region" description="Basic and acidic residues" evidence="6">
    <location>
        <begin position="283"/>
        <end position="292"/>
    </location>
</feature>
<protein>
    <recommendedName>
        <fullName evidence="9">Calmodulin</fullName>
    </recommendedName>
</protein>
<feature type="compositionally biased region" description="Low complexity" evidence="6">
    <location>
        <begin position="104"/>
        <end position="113"/>
    </location>
</feature>
<keyword evidence="4" id="KW-1133">Transmembrane helix</keyword>
<evidence type="ECO:0000313" key="8">
    <source>
        <dbReference type="Proteomes" id="UP001530315"/>
    </source>
</evidence>
<evidence type="ECO:0000256" key="4">
    <source>
        <dbReference type="ARBA" id="ARBA00022989"/>
    </source>
</evidence>
<evidence type="ECO:0000256" key="1">
    <source>
        <dbReference type="ARBA" id="ARBA00004370"/>
    </source>
</evidence>
<dbReference type="Proteomes" id="UP001530315">
    <property type="component" value="Unassembled WGS sequence"/>
</dbReference>
<dbReference type="GO" id="GO:0016020">
    <property type="term" value="C:membrane"/>
    <property type="evidence" value="ECO:0007669"/>
    <property type="project" value="UniProtKB-SubCell"/>
</dbReference>
<keyword evidence="5" id="KW-0472">Membrane</keyword>
<comment type="subcellular location">
    <subcellularLocation>
        <location evidence="1">Membrane</location>
    </subcellularLocation>
</comment>
<keyword evidence="3" id="KW-0812">Transmembrane</keyword>
<feature type="region of interest" description="Disordered" evidence="6">
    <location>
        <begin position="33"/>
        <end position="77"/>
    </location>
</feature>
<organism evidence="7 8">
    <name type="scientific">Stephanodiscus triporus</name>
    <dbReference type="NCBI Taxonomy" id="2934178"/>
    <lineage>
        <taxon>Eukaryota</taxon>
        <taxon>Sar</taxon>
        <taxon>Stramenopiles</taxon>
        <taxon>Ochrophyta</taxon>
        <taxon>Bacillariophyta</taxon>
        <taxon>Coscinodiscophyceae</taxon>
        <taxon>Thalassiosirophycidae</taxon>
        <taxon>Stephanodiscales</taxon>
        <taxon>Stephanodiscaceae</taxon>
        <taxon>Stephanodiscus</taxon>
    </lineage>
</organism>
<feature type="compositionally biased region" description="Pro residues" evidence="6">
    <location>
        <begin position="38"/>
        <end position="51"/>
    </location>
</feature>
<dbReference type="InterPro" id="IPR018247">
    <property type="entry name" value="EF_Hand_1_Ca_BS"/>
</dbReference>
<feature type="region of interest" description="Disordered" evidence="6">
    <location>
        <begin position="104"/>
        <end position="127"/>
    </location>
</feature>
<gene>
    <name evidence="7" type="ORF">ACHAW5_002860</name>
</gene>
<reference evidence="7 8" key="1">
    <citation type="submission" date="2024-10" db="EMBL/GenBank/DDBJ databases">
        <title>Updated reference genomes for cyclostephanoid diatoms.</title>
        <authorList>
            <person name="Roberts W.R."/>
            <person name="Alverson A.J."/>
        </authorList>
    </citation>
    <scope>NUCLEOTIDE SEQUENCE [LARGE SCALE GENOMIC DNA]</scope>
    <source>
        <strain evidence="7 8">AJA276-08</strain>
    </source>
</reference>
<comment type="caution">
    <text evidence="7">The sequence shown here is derived from an EMBL/GenBank/DDBJ whole genome shotgun (WGS) entry which is preliminary data.</text>
</comment>
<feature type="compositionally biased region" description="Low complexity" evidence="6">
    <location>
        <begin position="52"/>
        <end position="77"/>
    </location>
</feature>
<dbReference type="PANTHER" id="PTHR21346">
    <property type="entry name" value="FUN14 DOMAIN CONTAINING"/>
    <property type="match status" value="1"/>
</dbReference>
<evidence type="ECO:0000313" key="7">
    <source>
        <dbReference type="EMBL" id="KAL3793580.1"/>
    </source>
</evidence>